<dbReference type="InterPro" id="IPR003439">
    <property type="entry name" value="ABC_transporter-like_ATP-bd"/>
</dbReference>
<dbReference type="CDD" id="cd03257">
    <property type="entry name" value="ABC_NikE_OppD_transporters"/>
    <property type="match status" value="1"/>
</dbReference>
<dbReference type="RefSeq" id="WP_132611250.1">
    <property type="nucleotide sequence ID" value="NZ_SMBI01000005.1"/>
</dbReference>
<evidence type="ECO:0000313" key="4">
    <source>
        <dbReference type="EMBL" id="TCU25152.1"/>
    </source>
</evidence>
<dbReference type="EMBL" id="SMBI01000005">
    <property type="protein sequence ID" value="TCU25152.1"/>
    <property type="molecule type" value="Genomic_DNA"/>
</dbReference>
<keyword evidence="2 4" id="KW-0067">ATP-binding</keyword>
<sequence>MSSHFLLELDHVTKLFPIGGFFSREKMKAVDDVTFALTADKPEIFTIVGESGSGKSTLAKMILGSEKADRGSIHFDGTDVKAVRSRRDREAFMAKVQPVFQNPFEAFNPLTRIDEYLLATAHRFKGAKSRAEKEALADIALQRVGLSMAEIKGRFSHEQLQRIAVARALIPEPKLIVADEPVSMVDASLRMSIVNLFRDLRDALNVSIVYITHDLATAYYISDRVVIMRKGVVVESGDARDVLEHPKHAYSIALKNAVLPPNPREASAILRLRQRNAETSEATSGSGARLAR</sequence>
<dbReference type="PANTHER" id="PTHR43230:SF3">
    <property type="entry name" value="ABC-TYPE DIPEPTIDE_OLIGOPEPTIDE TRANSPORT SYSTEM, ATPASE COMPONENT"/>
    <property type="match status" value="1"/>
</dbReference>
<evidence type="ECO:0000256" key="1">
    <source>
        <dbReference type="ARBA" id="ARBA00022741"/>
    </source>
</evidence>
<evidence type="ECO:0000256" key="2">
    <source>
        <dbReference type="ARBA" id="ARBA00022840"/>
    </source>
</evidence>
<proteinExistence type="predicted"/>
<dbReference type="AlphaFoldDB" id="A0AAX2QN09"/>
<dbReference type="PROSITE" id="PS50893">
    <property type="entry name" value="ABC_TRANSPORTER_2"/>
    <property type="match status" value="1"/>
</dbReference>
<dbReference type="SMART" id="SM00382">
    <property type="entry name" value="AAA"/>
    <property type="match status" value="1"/>
</dbReference>
<dbReference type="InterPro" id="IPR027417">
    <property type="entry name" value="P-loop_NTPase"/>
</dbReference>
<dbReference type="GO" id="GO:0005524">
    <property type="term" value="F:ATP binding"/>
    <property type="evidence" value="ECO:0007669"/>
    <property type="project" value="UniProtKB-KW"/>
</dbReference>
<name>A0AAX2QN09_9HYPH</name>
<protein>
    <submittedName>
        <fullName evidence="4">Peptide/nickel transport system ATP-binding protein</fullName>
    </submittedName>
</protein>
<keyword evidence="1" id="KW-0547">Nucleotide-binding</keyword>
<gene>
    <name evidence="4" type="ORF">EV131_105264</name>
</gene>
<accession>A0AAX2QN09</accession>
<organism evidence="4 5">
    <name type="scientific">Rhizobium laguerreae</name>
    <dbReference type="NCBI Taxonomy" id="1076926"/>
    <lineage>
        <taxon>Bacteria</taxon>
        <taxon>Pseudomonadati</taxon>
        <taxon>Pseudomonadota</taxon>
        <taxon>Alphaproteobacteria</taxon>
        <taxon>Hyphomicrobiales</taxon>
        <taxon>Rhizobiaceae</taxon>
        <taxon>Rhizobium/Agrobacterium group</taxon>
        <taxon>Rhizobium</taxon>
    </lineage>
</organism>
<dbReference type="Gene3D" id="3.40.50.300">
    <property type="entry name" value="P-loop containing nucleotide triphosphate hydrolases"/>
    <property type="match status" value="1"/>
</dbReference>
<dbReference type="GO" id="GO:0016887">
    <property type="term" value="F:ATP hydrolysis activity"/>
    <property type="evidence" value="ECO:0007669"/>
    <property type="project" value="InterPro"/>
</dbReference>
<feature type="domain" description="ABC transporter" evidence="3">
    <location>
        <begin position="7"/>
        <end position="255"/>
    </location>
</feature>
<dbReference type="Proteomes" id="UP000295021">
    <property type="component" value="Unassembled WGS sequence"/>
</dbReference>
<reference evidence="4 5" key="1">
    <citation type="submission" date="2019-03" db="EMBL/GenBank/DDBJ databases">
        <title>Genomic Encyclopedia of Type Strains, Phase IV (KMG-V): Genome sequencing to study the core and pangenomes of soil and plant-associated prokaryotes.</title>
        <authorList>
            <person name="Whitman W."/>
        </authorList>
    </citation>
    <scope>NUCLEOTIDE SEQUENCE [LARGE SCALE GENOMIC DNA]</scope>
    <source>
        <strain evidence="4 5">FB403</strain>
    </source>
</reference>
<comment type="caution">
    <text evidence="4">The sequence shown here is derived from an EMBL/GenBank/DDBJ whole genome shotgun (WGS) entry which is preliminary data.</text>
</comment>
<dbReference type="InterPro" id="IPR003593">
    <property type="entry name" value="AAA+_ATPase"/>
</dbReference>
<evidence type="ECO:0000259" key="3">
    <source>
        <dbReference type="PROSITE" id="PS50893"/>
    </source>
</evidence>
<evidence type="ECO:0000313" key="5">
    <source>
        <dbReference type="Proteomes" id="UP000295021"/>
    </source>
</evidence>
<dbReference type="PANTHER" id="PTHR43230">
    <property type="entry name" value="ABC-TYPE DIPEPTIDE/OLIGOPEPTIDE TRANSPORT SYSTEM, ATPASE COMPONENT"/>
    <property type="match status" value="1"/>
</dbReference>
<dbReference type="Pfam" id="PF00005">
    <property type="entry name" value="ABC_tran"/>
    <property type="match status" value="1"/>
</dbReference>
<dbReference type="SUPFAM" id="SSF52540">
    <property type="entry name" value="P-loop containing nucleoside triphosphate hydrolases"/>
    <property type="match status" value="1"/>
</dbReference>